<keyword evidence="9" id="KW-0460">Magnesium</keyword>
<keyword evidence="2 12" id="KW-0639">Primosome</keyword>
<dbReference type="Gene3D" id="1.10.860.10">
    <property type="entry name" value="DNAb Helicase, Chain A"/>
    <property type="match status" value="1"/>
</dbReference>
<dbReference type="InterPro" id="IPR050219">
    <property type="entry name" value="DnaG_primase"/>
</dbReference>
<dbReference type="EC" id="2.7.7.101" evidence="12"/>
<keyword evidence="4 12" id="KW-0548">Nucleotidyltransferase</keyword>
<evidence type="ECO:0000256" key="8">
    <source>
        <dbReference type="ARBA" id="ARBA00022833"/>
    </source>
</evidence>
<evidence type="ECO:0000256" key="2">
    <source>
        <dbReference type="ARBA" id="ARBA00022515"/>
    </source>
</evidence>
<dbReference type="EMBL" id="FRAF01000001">
    <property type="protein sequence ID" value="SHJ50746.1"/>
    <property type="molecule type" value="Genomic_DNA"/>
</dbReference>
<dbReference type="SUPFAM" id="SSF56731">
    <property type="entry name" value="DNA primase core"/>
    <property type="match status" value="1"/>
</dbReference>
<proteinExistence type="inferred from homology"/>
<keyword evidence="10 12" id="KW-0238">DNA-binding</keyword>
<dbReference type="FunFam" id="3.90.980.10:FF:000001">
    <property type="entry name" value="DNA primase"/>
    <property type="match status" value="1"/>
</dbReference>
<keyword evidence="6 12" id="KW-0479">Metal-binding</keyword>
<name>A0A1M6JVQ2_9BACL</name>
<dbReference type="Gene3D" id="3.40.1360.10">
    <property type="match status" value="1"/>
</dbReference>
<evidence type="ECO:0000256" key="5">
    <source>
        <dbReference type="ARBA" id="ARBA00022705"/>
    </source>
</evidence>
<comment type="catalytic activity">
    <reaction evidence="12">
        <text>ssDNA + n NTP = ssDNA/pppN(pN)n-1 hybrid + (n-1) diphosphate.</text>
        <dbReference type="EC" id="2.7.7.101"/>
    </reaction>
</comment>
<dbReference type="AlphaFoldDB" id="A0A1M6JVQ2"/>
<evidence type="ECO:0000256" key="10">
    <source>
        <dbReference type="ARBA" id="ARBA00023125"/>
    </source>
</evidence>
<keyword evidence="5 12" id="KW-0235">DNA replication</keyword>
<dbReference type="GO" id="GO:0003899">
    <property type="term" value="F:DNA-directed RNA polymerase activity"/>
    <property type="evidence" value="ECO:0007669"/>
    <property type="project" value="UniProtKB-UniRule"/>
</dbReference>
<evidence type="ECO:0000256" key="13">
    <source>
        <dbReference type="PIRNR" id="PIRNR002811"/>
    </source>
</evidence>
<dbReference type="FunFam" id="3.90.580.10:FF:000001">
    <property type="entry name" value="DNA primase"/>
    <property type="match status" value="1"/>
</dbReference>
<evidence type="ECO:0000256" key="14">
    <source>
        <dbReference type="PIRSR" id="PIRSR002811-1"/>
    </source>
</evidence>
<dbReference type="GO" id="GO:0005737">
    <property type="term" value="C:cytoplasm"/>
    <property type="evidence" value="ECO:0007669"/>
    <property type="project" value="TreeGrafter"/>
</dbReference>
<dbReference type="Gene3D" id="3.90.580.10">
    <property type="entry name" value="Zinc finger, CHC2-type domain"/>
    <property type="match status" value="1"/>
</dbReference>
<dbReference type="InterPro" id="IPR002694">
    <property type="entry name" value="Znf_CHC2"/>
</dbReference>
<dbReference type="InterPro" id="IPR037068">
    <property type="entry name" value="DNA_primase_core_N_sf"/>
</dbReference>
<dbReference type="Pfam" id="PF08275">
    <property type="entry name" value="DNAG_N"/>
    <property type="match status" value="1"/>
</dbReference>
<dbReference type="InterPro" id="IPR006171">
    <property type="entry name" value="TOPRIM_dom"/>
</dbReference>
<comment type="similarity">
    <text evidence="12 13">Belongs to the DnaG primase family.</text>
</comment>
<keyword evidence="1 12" id="KW-0240">DNA-directed RNA polymerase</keyword>
<dbReference type="PANTHER" id="PTHR30313:SF2">
    <property type="entry name" value="DNA PRIMASE"/>
    <property type="match status" value="1"/>
</dbReference>
<evidence type="ECO:0000256" key="7">
    <source>
        <dbReference type="ARBA" id="ARBA00022771"/>
    </source>
</evidence>
<evidence type="ECO:0000256" key="12">
    <source>
        <dbReference type="HAMAP-Rule" id="MF_00974"/>
    </source>
</evidence>
<organism evidence="16 17">
    <name type="scientific">Alicyclobacillus tolerans</name>
    <dbReference type="NCBI Taxonomy" id="90970"/>
    <lineage>
        <taxon>Bacteria</taxon>
        <taxon>Bacillati</taxon>
        <taxon>Bacillota</taxon>
        <taxon>Bacilli</taxon>
        <taxon>Bacillales</taxon>
        <taxon>Alicyclobacillaceae</taxon>
        <taxon>Alicyclobacillus</taxon>
    </lineage>
</organism>
<dbReference type="Proteomes" id="UP000184016">
    <property type="component" value="Unassembled WGS sequence"/>
</dbReference>
<comment type="cofactor">
    <cofactor evidence="12 13 14">
        <name>Zn(2+)</name>
        <dbReference type="ChEBI" id="CHEBI:29105"/>
    </cofactor>
    <text evidence="12 13 14">Binds 1 zinc ion per monomer.</text>
</comment>
<dbReference type="PANTHER" id="PTHR30313">
    <property type="entry name" value="DNA PRIMASE"/>
    <property type="match status" value="1"/>
</dbReference>
<dbReference type="GO" id="GO:0006269">
    <property type="term" value="P:DNA replication, synthesis of primer"/>
    <property type="evidence" value="ECO:0007669"/>
    <property type="project" value="UniProtKB-UniRule"/>
</dbReference>
<evidence type="ECO:0000259" key="15">
    <source>
        <dbReference type="PROSITE" id="PS50880"/>
    </source>
</evidence>
<dbReference type="STRING" id="1830138.SAMN05443507_10166"/>
<dbReference type="PROSITE" id="PS50880">
    <property type="entry name" value="TOPRIM"/>
    <property type="match status" value="1"/>
</dbReference>
<accession>A0A1M6JVQ2</accession>
<evidence type="ECO:0000256" key="4">
    <source>
        <dbReference type="ARBA" id="ARBA00022695"/>
    </source>
</evidence>
<comment type="domain">
    <text evidence="12">Contains an N-terminal zinc-binding domain, a central core domain that contains the primase activity, and a C-terminal DnaB-binding domain.</text>
</comment>
<protein>
    <recommendedName>
        <fullName evidence="12 13">DNA primase</fullName>
        <ecNumber evidence="12">2.7.7.101</ecNumber>
    </recommendedName>
</protein>
<reference evidence="17" key="1">
    <citation type="submission" date="2016-11" db="EMBL/GenBank/DDBJ databases">
        <authorList>
            <person name="Varghese N."/>
            <person name="Submissions S."/>
        </authorList>
    </citation>
    <scope>NUCLEOTIDE SEQUENCE [LARGE SCALE GENOMIC DNA]</scope>
    <source>
        <strain evidence="17">USBA-503</strain>
    </source>
</reference>
<sequence length="615" mass="70085">MMQKLPNEFLEELRQRIDIVDIISEHVELRKTGHSFTGLCPFHNERTPSFSVSPDRQMFHCFGCGAGGTVIRFVMEHDGLSFMEAVEVLATRAGMSLPAGFVVEPTINQQKTQIRERLLQANELAAKYYTHILMNSDAGVQALKYLNERMIQRTTAVEFQLGYSPNQANMLMRFLSRRGYSPEELELAGLIVRVGGEWIDRFRHRLMIPIFDIRGQVVGFGGRALEPGVKPKYLNTPETLIFHKGHLLFQHGKVRKQIRSKRHAYLFEGYMDVMAAWQAGIDTGVASLGTSLTPEQARLLKRDCHLVTVVYDGDAAGISAAKRAVEVFETEGLEVRIVQLPDGRDPDEFIREFGTKAFHHQLQVNALTPLQFLTHSLRTTADLLSSAGRQQYMRHVMQLLAVRASPIEKEAELRNLSQEFNFSLDSLKEEMRIIEKKTHRQHRRIENKETLQVKPLEKGFIEAGQRILQWMMLDNDAFAEIESHAVDELATPEQTALLALLYHWRLTSETSIETFVDELEEEDLRKLASALLIDNSVPFDKRILEDYLRTIRSHILERSYKEAIAEVVQAQLAGNSALALEIKSRVDALMREMEALKSTRFSVAVKGGDEEARMR</sequence>
<dbReference type="NCBIfam" id="TIGR01391">
    <property type="entry name" value="dnaG"/>
    <property type="match status" value="1"/>
</dbReference>
<dbReference type="Pfam" id="PF13155">
    <property type="entry name" value="Toprim_2"/>
    <property type="match status" value="1"/>
</dbReference>
<evidence type="ECO:0000256" key="6">
    <source>
        <dbReference type="ARBA" id="ARBA00022723"/>
    </source>
</evidence>
<dbReference type="GO" id="GO:0008270">
    <property type="term" value="F:zinc ion binding"/>
    <property type="evidence" value="ECO:0007669"/>
    <property type="project" value="UniProtKB-UniRule"/>
</dbReference>
<dbReference type="InterPro" id="IPR019475">
    <property type="entry name" value="DNA_primase_DnaB-bd"/>
</dbReference>
<keyword evidence="3 12" id="KW-0808">Transferase</keyword>
<dbReference type="InterPro" id="IPR006295">
    <property type="entry name" value="DNA_primase_DnaG"/>
</dbReference>
<feature type="zinc finger region" description="CHC2-type" evidence="12 14">
    <location>
        <begin position="40"/>
        <end position="64"/>
    </location>
</feature>
<dbReference type="Pfam" id="PF01807">
    <property type="entry name" value="Zn_ribbon_DnaG"/>
    <property type="match status" value="1"/>
</dbReference>
<evidence type="ECO:0000256" key="11">
    <source>
        <dbReference type="ARBA" id="ARBA00023163"/>
    </source>
</evidence>
<dbReference type="GO" id="GO:0003677">
    <property type="term" value="F:DNA binding"/>
    <property type="evidence" value="ECO:0007669"/>
    <property type="project" value="UniProtKB-KW"/>
</dbReference>
<comment type="function">
    <text evidence="12 13">RNA polymerase that catalyzes the synthesis of short RNA molecules used as primers for DNA polymerase during DNA replication.</text>
</comment>
<dbReference type="InterPro" id="IPR016136">
    <property type="entry name" value="DNA_helicase_N/primase_C"/>
</dbReference>
<evidence type="ECO:0000256" key="9">
    <source>
        <dbReference type="ARBA" id="ARBA00022842"/>
    </source>
</evidence>
<dbReference type="Gene3D" id="3.90.980.10">
    <property type="entry name" value="DNA primase, catalytic core, N-terminal domain"/>
    <property type="match status" value="1"/>
</dbReference>
<evidence type="ECO:0000256" key="3">
    <source>
        <dbReference type="ARBA" id="ARBA00022679"/>
    </source>
</evidence>
<dbReference type="GO" id="GO:1990077">
    <property type="term" value="C:primosome complex"/>
    <property type="evidence" value="ECO:0007669"/>
    <property type="project" value="UniProtKB-KW"/>
</dbReference>
<keyword evidence="8 12" id="KW-0862">Zinc</keyword>
<dbReference type="InterPro" id="IPR030846">
    <property type="entry name" value="DnaG_bac"/>
</dbReference>
<comment type="subunit">
    <text evidence="12">Monomer. Interacts with DnaB.</text>
</comment>
<dbReference type="InterPro" id="IPR034151">
    <property type="entry name" value="TOPRIM_DnaG_bac"/>
</dbReference>
<dbReference type="HAMAP" id="MF_00974">
    <property type="entry name" value="DNA_primase_DnaG"/>
    <property type="match status" value="1"/>
</dbReference>
<dbReference type="SMART" id="SM00493">
    <property type="entry name" value="TOPRIM"/>
    <property type="match status" value="1"/>
</dbReference>
<evidence type="ECO:0000313" key="16">
    <source>
        <dbReference type="EMBL" id="SHJ50746.1"/>
    </source>
</evidence>
<keyword evidence="17" id="KW-1185">Reference proteome</keyword>
<dbReference type="InterPro" id="IPR036977">
    <property type="entry name" value="DNA_primase_Znf_CHC2"/>
</dbReference>
<dbReference type="SMART" id="SM00400">
    <property type="entry name" value="ZnF_CHCC"/>
    <property type="match status" value="1"/>
</dbReference>
<dbReference type="GO" id="GO:0000428">
    <property type="term" value="C:DNA-directed RNA polymerase complex"/>
    <property type="evidence" value="ECO:0007669"/>
    <property type="project" value="UniProtKB-KW"/>
</dbReference>
<dbReference type="PIRSF" id="PIRSF002811">
    <property type="entry name" value="DnaG"/>
    <property type="match status" value="1"/>
</dbReference>
<evidence type="ECO:0000256" key="1">
    <source>
        <dbReference type="ARBA" id="ARBA00022478"/>
    </source>
</evidence>
<feature type="domain" description="Toprim" evidence="15">
    <location>
        <begin position="262"/>
        <end position="343"/>
    </location>
</feature>
<dbReference type="SUPFAM" id="SSF57783">
    <property type="entry name" value="Zinc beta-ribbon"/>
    <property type="match status" value="1"/>
</dbReference>
<evidence type="ECO:0000313" key="17">
    <source>
        <dbReference type="Proteomes" id="UP000184016"/>
    </source>
</evidence>
<gene>
    <name evidence="12" type="primary">dnaG</name>
    <name evidence="16" type="ORF">SAMN05443507_10166</name>
</gene>
<dbReference type="CDD" id="cd03364">
    <property type="entry name" value="TOPRIM_DnaG_primases"/>
    <property type="match status" value="1"/>
</dbReference>
<dbReference type="Pfam" id="PF10410">
    <property type="entry name" value="DnaB_bind"/>
    <property type="match status" value="1"/>
</dbReference>
<keyword evidence="7 12" id="KW-0863">Zinc-finger</keyword>
<keyword evidence="11 12" id="KW-0804">Transcription</keyword>
<dbReference type="InterPro" id="IPR013264">
    <property type="entry name" value="DNAG_N"/>
</dbReference>